<organism evidence="1 2">
    <name type="scientific">Dyadobacter arcticus</name>
    <dbReference type="NCBI Taxonomy" id="1078754"/>
    <lineage>
        <taxon>Bacteria</taxon>
        <taxon>Pseudomonadati</taxon>
        <taxon>Bacteroidota</taxon>
        <taxon>Cytophagia</taxon>
        <taxon>Cytophagales</taxon>
        <taxon>Spirosomataceae</taxon>
        <taxon>Dyadobacter</taxon>
    </lineage>
</organism>
<accession>A0ABX0UIU7</accession>
<evidence type="ECO:0000313" key="1">
    <source>
        <dbReference type="EMBL" id="NIJ52909.1"/>
    </source>
</evidence>
<comment type="caution">
    <text evidence="1">The sequence shown here is derived from an EMBL/GenBank/DDBJ whole genome shotgun (WGS) entry which is preliminary data.</text>
</comment>
<reference evidence="1 2" key="1">
    <citation type="submission" date="2020-03" db="EMBL/GenBank/DDBJ databases">
        <title>Genomic Encyclopedia of Type Strains, Phase IV (KMG-IV): sequencing the most valuable type-strain genomes for metagenomic binning, comparative biology and taxonomic classification.</title>
        <authorList>
            <person name="Goeker M."/>
        </authorList>
    </citation>
    <scope>NUCLEOTIDE SEQUENCE [LARGE SCALE GENOMIC DNA]</scope>
    <source>
        <strain evidence="1 2">DSM 102865</strain>
    </source>
</reference>
<name>A0ABX0UIU7_9BACT</name>
<protein>
    <submittedName>
        <fullName evidence="1">Uncharacterized protein</fullName>
    </submittedName>
</protein>
<sequence length="42" mass="4746">MVVLGNVMLVACADYPNWEVHNFLIISKFIFSPAANDSNRTF</sequence>
<evidence type="ECO:0000313" key="2">
    <source>
        <dbReference type="Proteomes" id="UP001179181"/>
    </source>
</evidence>
<proteinExistence type="predicted"/>
<keyword evidence="2" id="KW-1185">Reference proteome</keyword>
<dbReference type="EMBL" id="JAASQJ010000002">
    <property type="protein sequence ID" value="NIJ52909.1"/>
    <property type="molecule type" value="Genomic_DNA"/>
</dbReference>
<gene>
    <name evidence="1" type="ORF">FHS68_002079</name>
</gene>
<dbReference type="Proteomes" id="UP001179181">
    <property type="component" value="Unassembled WGS sequence"/>
</dbReference>